<keyword evidence="3" id="KW-1185">Reference proteome</keyword>
<dbReference type="Proteomes" id="UP000606974">
    <property type="component" value="Unassembled WGS sequence"/>
</dbReference>
<organism evidence="2 3">
    <name type="scientific">Endocarpon pusillum</name>
    <dbReference type="NCBI Taxonomy" id="364733"/>
    <lineage>
        <taxon>Eukaryota</taxon>
        <taxon>Fungi</taxon>
        <taxon>Dikarya</taxon>
        <taxon>Ascomycota</taxon>
        <taxon>Pezizomycotina</taxon>
        <taxon>Eurotiomycetes</taxon>
        <taxon>Chaetothyriomycetidae</taxon>
        <taxon>Verrucariales</taxon>
        <taxon>Verrucariaceae</taxon>
        <taxon>Endocarpon</taxon>
    </lineage>
</organism>
<feature type="compositionally biased region" description="Polar residues" evidence="1">
    <location>
        <begin position="31"/>
        <end position="73"/>
    </location>
</feature>
<accession>A0A8H7AIP5</accession>
<name>A0A8H7AIP5_9EURO</name>
<dbReference type="AlphaFoldDB" id="A0A8H7AIP5"/>
<evidence type="ECO:0000313" key="2">
    <source>
        <dbReference type="EMBL" id="KAF7508114.1"/>
    </source>
</evidence>
<feature type="region of interest" description="Disordered" evidence="1">
    <location>
        <begin position="1"/>
        <end position="147"/>
    </location>
</feature>
<reference evidence="2" key="1">
    <citation type="submission" date="2020-02" db="EMBL/GenBank/DDBJ databases">
        <authorList>
            <person name="Palmer J.M."/>
        </authorList>
    </citation>
    <scope>NUCLEOTIDE SEQUENCE</scope>
    <source>
        <strain evidence="2">EPUS1.4</strain>
        <tissue evidence="2">Thallus</tissue>
    </source>
</reference>
<dbReference type="OrthoDB" id="10426125at2759"/>
<feature type="compositionally biased region" description="Polar residues" evidence="1">
    <location>
        <begin position="112"/>
        <end position="132"/>
    </location>
</feature>
<evidence type="ECO:0000313" key="3">
    <source>
        <dbReference type="Proteomes" id="UP000606974"/>
    </source>
</evidence>
<feature type="compositionally biased region" description="Polar residues" evidence="1">
    <location>
        <begin position="1"/>
        <end position="13"/>
    </location>
</feature>
<comment type="caution">
    <text evidence="2">The sequence shown here is derived from an EMBL/GenBank/DDBJ whole genome shotgun (WGS) entry which is preliminary data.</text>
</comment>
<protein>
    <submittedName>
        <fullName evidence="2">Uncharacterized protein</fullName>
    </submittedName>
</protein>
<sequence>MPNPQDSSSSSVPAQRRRSGQSQTHRREARTMQSSGDNGSPSRETSSDASSFGQNSRISESSLDVNAPNSPTQVEDDDPAASPFQTSFGNDYLQGIGGDSYPPGQEHLLDLSYSSDPSAQAQSTDSGENNAAQADGTVKFGENKSKK</sequence>
<evidence type="ECO:0000256" key="1">
    <source>
        <dbReference type="SAM" id="MobiDB-lite"/>
    </source>
</evidence>
<dbReference type="EMBL" id="JAACFV010000058">
    <property type="protein sequence ID" value="KAF7508114.1"/>
    <property type="molecule type" value="Genomic_DNA"/>
</dbReference>
<gene>
    <name evidence="2" type="ORF">GJ744_009555</name>
</gene>
<proteinExistence type="predicted"/>